<keyword evidence="3" id="KW-0732">Signal</keyword>
<keyword evidence="2" id="KW-1133">Transmembrane helix</keyword>
<evidence type="ECO:0000313" key="5">
    <source>
        <dbReference type="EMBL" id="TMW67295.1"/>
    </source>
</evidence>
<dbReference type="InterPro" id="IPR036470">
    <property type="entry name" value="Elicitin_sf"/>
</dbReference>
<dbReference type="PROSITE" id="PS00108">
    <property type="entry name" value="PROTEIN_KINASE_ST"/>
    <property type="match status" value="1"/>
</dbReference>
<keyword evidence="6" id="KW-1185">Reference proteome</keyword>
<feature type="compositionally biased region" description="Pro residues" evidence="1">
    <location>
        <begin position="151"/>
        <end position="161"/>
    </location>
</feature>
<dbReference type="Gene3D" id="1.10.510.10">
    <property type="entry name" value="Transferase(Phosphotransferase) domain 1"/>
    <property type="match status" value="1"/>
</dbReference>
<feature type="compositionally biased region" description="Low complexity" evidence="1">
    <location>
        <begin position="135"/>
        <end position="150"/>
    </location>
</feature>
<evidence type="ECO:0000259" key="4">
    <source>
        <dbReference type="PROSITE" id="PS50011"/>
    </source>
</evidence>
<dbReference type="SUPFAM" id="SSF56112">
    <property type="entry name" value="Protein kinase-like (PK-like)"/>
    <property type="match status" value="1"/>
</dbReference>
<dbReference type="InterPro" id="IPR000719">
    <property type="entry name" value="Prot_kinase_dom"/>
</dbReference>
<feature type="transmembrane region" description="Helical" evidence="2">
    <location>
        <begin position="209"/>
        <end position="231"/>
    </location>
</feature>
<comment type="caution">
    <text evidence="5">The sequence shown here is derived from an EMBL/GenBank/DDBJ whole genome shotgun (WGS) entry which is preliminary data.</text>
</comment>
<proteinExistence type="predicted"/>
<dbReference type="InterPro" id="IPR008271">
    <property type="entry name" value="Ser/Thr_kinase_AS"/>
</dbReference>
<dbReference type="AlphaFoldDB" id="A0A8K1CRA6"/>
<dbReference type="GO" id="GO:0005576">
    <property type="term" value="C:extracellular region"/>
    <property type="evidence" value="ECO:0007669"/>
    <property type="project" value="InterPro"/>
</dbReference>
<dbReference type="Proteomes" id="UP000794436">
    <property type="component" value="Unassembled WGS sequence"/>
</dbReference>
<evidence type="ECO:0000256" key="3">
    <source>
        <dbReference type="SAM" id="SignalP"/>
    </source>
</evidence>
<feature type="domain" description="Protein kinase" evidence="4">
    <location>
        <begin position="316"/>
        <end position="586"/>
    </location>
</feature>
<reference evidence="5" key="1">
    <citation type="submission" date="2019-03" db="EMBL/GenBank/DDBJ databases">
        <title>Long read genome sequence of the mycoparasitic Pythium oligandrum ATCC 38472 isolated from sugarbeet rhizosphere.</title>
        <authorList>
            <person name="Gaulin E."/>
        </authorList>
    </citation>
    <scope>NUCLEOTIDE SEQUENCE</scope>
    <source>
        <strain evidence="5">ATCC 38472_TT</strain>
    </source>
</reference>
<dbReference type="Gene3D" id="3.30.200.20">
    <property type="entry name" value="Phosphorylase Kinase, domain 1"/>
    <property type="match status" value="1"/>
</dbReference>
<gene>
    <name evidence="5" type="ORF">Poli38472_012411</name>
</gene>
<name>A0A8K1CRA6_PYTOL</name>
<dbReference type="EMBL" id="SPLM01000005">
    <property type="protein sequence ID" value="TMW67295.1"/>
    <property type="molecule type" value="Genomic_DNA"/>
</dbReference>
<dbReference type="SMART" id="SM00220">
    <property type="entry name" value="S_TKc"/>
    <property type="match status" value="1"/>
</dbReference>
<feature type="compositionally biased region" description="Basic and acidic residues" evidence="1">
    <location>
        <begin position="122"/>
        <end position="134"/>
    </location>
</feature>
<keyword evidence="2" id="KW-0472">Membrane</keyword>
<protein>
    <recommendedName>
        <fullName evidence="4">Protein kinase domain-containing protein</fullName>
    </recommendedName>
</protein>
<dbReference type="OrthoDB" id="4062651at2759"/>
<dbReference type="Pfam" id="PF00069">
    <property type="entry name" value="Pkinase"/>
    <property type="match status" value="1"/>
</dbReference>
<dbReference type="GO" id="GO:0004674">
    <property type="term" value="F:protein serine/threonine kinase activity"/>
    <property type="evidence" value="ECO:0007669"/>
    <property type="project" value="TreeGrafter"/>
</dbReference>
<organism evidence="5 6">
    <name type="scientific">Pythium oligandrum</name>
    <name type="common">Mycoparasitic fungus</name>
    <dbReference type="NCBI Taxonomy" id="41045"/>
    <lineage>
        <taxon>Eukaryota</taxon>
        <taxon>Sar</taxon>
        <taxon>Stramenopiles</taxon>
        <taxon>Oomycota</taxon>
        <taxon>Peronosporomycetes</taxon>
        <taxon>Pythiales</taxon>
        <taxon>Pythiaceae</taxon>
        <taxon>Pythium</taxon>
    </lineage>
</organism>
<accession>A0A8K1CRA6</accession>
<evidence type="ECO:0000256" key="1">
    <source>
        <dbReference type="SAM" id="MobiDB-lite"/>
    </source>
</evidence>
<dbReference type="GO" id="GO:0005524">
    <property type="term" value="F:ATP binding"/>
    <property type="evidence" value="ECO:0007669"/>
    <property type="project" value="InterPro"/>
</dbReference>
<dbReference type="InterPro" id="IPR011009">
    <property type="entry name" value="Kinase-like_dom_sf"/>
</dbReference>
<dbReference type="PANTHER" id="PTHR44329:SF214">
    <property type="entry name" value="PROTEIN KINASE DOMAIN-CONTAINING PROTEIN"/>
    <property type="match status" value="1"/>
</dbReference>
<dbReference type="PROSITE" id="PS50011">
    <property type="entry name" value="PROTEIN_KINASE_DOM"/>
    <property type="match status" value="1"/>
</dbReference>
<sequence length="592" mass="62875">MRLLLALALSVAPSAVQAAGAAGDACTVIMRTNVSSSEAYDGCYRSSSFSFINDGTDADVTRFCETDDCFDLYKQLRKVNGVSCLAFKGVEKLQLTDITKAEECFGSRVLELDSGSGSESESSSKSKSDSKSDSKSGSSGRDNSSSGSVPVPGPGPTPAPGTPSSKGSKSSDSSSSTGDNSTDDNNSGSSPTPTPPPTSTDSGTDTGTLIGIIGGSVGAVAVIGALLFVCCKRKQMRREQHTGVPLTPVDGGGAAQYTGMRTPTGGYTKAGTTASMGSRTANGMATYSTNMSAGSTASTLWDDEAINAVRIPFEKVEFGQLISRGGYGEVYRGQYRGDVVAIKTLLPVRRKDMRQIENFLIEVKLMATLEHERIVRFVGVAWDSLNELCVVTEFLDRGDLRSVLAEFQRTGSHELGFGADKVKIALHVAHALTYMHSLQPAVLHRDLKSRNILLDNELNAKLTDFGVSRERADSTMTAGVGSSLWMAPEVMMGERYDEKADVFSFGVVLSELDSHELPYAHAVEAGTGRKLPDTAILQLVSLGRLQVAFAHAGDSPMSQLGLDCVAVDPKARPTAAEVLYRVHKIWSSHQQL</sequence>
<feature type="chain" id="PRO_5035474072" description="Protein kinase domain-containing protein" evidence="3">
    <location>
        <begin position="19"/>
        <end position="592"/>
    </location>
</feature>
<dbReference type="PANTHER" id="PTHR44329">
    <property type="entry name" value="SERINE/THREONINE-PROTEIN KINASE TNNI3K-RELATED"/>
    <property type="match status" value="1"/>
</dbReference>
<keyword evidence="2" id="KW-0812">Transmembrane</keyword>
<feature type="compositionally biased region" description="Low complexity" evidence="1">
    <location>
        <begin position="162"/>
        <end position="191"/>
    </location>
</feature>
<evidence type="ECO:0000313" key="6">
    <source>
        <dbReference type="Proteomes" id="UP000794436"/>
    </source>
</evidence>
<feature type="region of interest" description="Disordered" evidence="1">
    <location>
        <begin position="112"/>
        <end position="207"/>
    </location>
</feature>
<feature type="signal peptide" evidence="3">
    <location>
        <begin position="1"/>
        <end position="18"/>
    </location>
</feature>
<evidence type="ECO:0000256" key="2">
    <source>
        <dbReference type="SAM" id="Phobius"/>
    </source>
</evidence>
<dbReference type="SUPFAM" id="SSF48647">
    <property type="entry name" value="Fungal elicitin"/>
    <property type="match status" value="1"/>
</dbReference>
<dbReference type="InterPro" id="IPR051681">
    <property type="entry name" value="Ser/Thr_Kinases-Pseudokinases"/>
</dbReference>